<feature type="region of interest" description="Disordered" evidence="1">
    <location>
        <begin position="237"/>
        <end position="260"/>
    </location>
</feature>
<sequence length="1252" mass="137663">MSSNWKSVIASSIQDDSKIVSRNSNGQRGRFSNPVSLDRAGSHESWISKAGQNSPRLSPKSQREVLPLSQVLPLERLSLEYQKYVRQAELRAVIKDAVGIPSEILSLGTVQAMPLASLGPDELKRVQASVSDNHVRAREQAKYLGEAIAKLDNFRCNRSSRKRLQLETMMSERQNSSMLSDRFTGGAGLLKSGLPSSKNKANSNSVDLVSHRAHQRNKSAALNKQVHMSMLGERLNNVTFPRSSGRPDRERDVLKPGSSGLNQVEEKCCAPLTVKGALEKLKMKRKRSGLKTEVGVHSASNGALNGECEHKLNFQDKLNSDSQGRQNEVHCFRSNIHDKNQAAETRYSPPPVRQCVRKRSNKMTCIARRKNLVALSLNQVDDISFAEASACAAGKSAKPNSHGVLGSGCSSNCSSGPLGKLKNENLNFLTELVANNDLEGDSENKCLEMTKKNGSTGVNFNPAGPRIGKLVLPTQKSKVASKEGGGDGVHQQGRSRRGLEAGITIVCQADDGTGLTSNAKQLNSMGPVSRKVKCKPNRSVTKKSSSDHKPSIRPRCPVNSGSSHLTGETDVDHKELLAAVDDANNASRLACSKPFWKEMEPYFRIVTQDDLDYLKHQVELICDETQGCLSQNYPKQWKSLSSVNAENNELSFYNIPRDMQAIISSPGVDSTWLEKMTPLSQRLLSALIVVDENEQGTRLSDDSGHMNFAYMSEMSPCKNCCEIGSVDKGFNRVEPELPEQLKKDNNERLNSSNASISSNGYINYLSGVNIHSDKHGVGCDILEGSKIGLSKVDSGNLKEGHLIQCQKNQNEFQSGYQANCMASGIATHEIKNQQMSLDDKILLELRSIGLFIETVPDLESEDDCNIEEELNKLKKEFREKVCKTNAQIIQLEKSIFENWRSEERERECLAMNKLVLRASNRYLGPRGKGYRRRCMAKKVEQQADFGFVKRTLHRCKDFDETGRSCFNEPALKEKFFSIASKEITTKPAEDAIEGRDFLANVNGGGTQCPPDMKPSDALVVAAQNSVHLVVQTHEKDKGGNVSSDPCQISATSLEQFGGKLLLEDAIGNSAPRDAPVRTSSLLGGTKGKHSEREQEEKGQNKESITRMNNAEDGPQGLSNVKGKRKAKTKSKQITAHLSKDANGLLDKPTGELSKLSPTLINVAENPSNKIVKKKDEFTMGSVQGVVQNLEYDSFVIDLSHVELPGVDYVENFDVCDNDQNFDSFFEDNALQDADGDSVDLGTPTDDLSVITK</sequence>
<dbReference type="Proteomes" id="UP000824469">
    <property type="component" value="Unassembled WGS sequence"/>
</dbReference>
<evidence type="ECO:0000256" key="1">
    <source>
        <dbReference type="SAM" id="MobiDB-lite"/>
    </source>
</evidence>
<dbReference type="OMA" id="KQMDRYF"/>
<comment type="caution">
    <text evidence="2">The sequence shown here is derived from an EMBL/GenBank/DDBJ whole genome shotgun (WGS) entry which is preliminary data.</text>
</comment>
<reference evidence="2 3" key="1">
    <citation type="journal article" date="2021" name="Nat. Plants">
        <title>The Taxus genome provides insights into paclitaxel biosynthesis.</title>
        <authorList>
            <person name="Xiong X."/>
            <person name="Gou J."/>
            <person name="Liao Q."/>
            <person name="Li Y."/>
            <person name="Zhou Q."/>
            <person name="Bi G."/>
            <person name="Li C."/>
            <person name="Du R."/>
            <person name="Wang X."/>
            <person name="Sun T."/>
            <person name="Guo L."/>
            <person name="Liang H."/>
            <person name="Lu P."/>
            <person name="Wu Y."/>
            <person name="Zhang Z."/>
            <person name="Ro D.K."/>
            <person name="Shang Y."/>
            <person name="Huang S."/>
            <person name="Yan J."/>
        </authorList>
    </citation>
    <scope>NUCLEOTIDE SEQUENCE [LARGE SCALE GENOMIC DNA]</scope>
    <source>
        <strain evidence="2">Ta-2019</strain>
    </source>
</reference>
<dbReference type="EMBL" id="JAHRHJ020000009">
    <property type="protein sequence ID" value="KAH9303040.1"/>
    <property type="molecule type" value="Genomic_DNA"/>
</dbReference>
<accession>A0AA38FI04</accession>
<dbReference type="PANTHER" id="PTHR31115">
    <property type="entry name" value="OS05G0107300 PROTEIN"/>
    <property type="match status" value="1"/>
</dbReference>
<dbReference type="AlphaFoldDB" id="A0AA38FI04"/>
<name>A0AA38FI04_TAXCH</name>
<dbReference type="PANTHER" id="PTHR31115:SF3">
    <property type="entry name" value="EXPRESSED PROTEIN"/>
    <property type="match status" value="1"/>
</dbReference>
<evidence type="ECO:0000313" key="3">
    <source>
        <dbReference type="Proteomes" id="UP000824469"/>
    </source>
</evidence>
<evidence type="ECO:0000313" key="2">
    <source>
        <dbReference type="EMBL" id="KAH9303040.1"/>
    </source>
</evidence>
<protein>
    <submittedName>
        <fullName evidence="2">Uncharacterized protein</fullName>
    </submittedName>
</protein>
<feature type="compositionally biased region" description="Basic and acidic residues" evidence="1">
    <location>
        <begin position="1088"/>
        <end position="1104"/>
    </location>
</feature>
<proteinExistence type="predicted"/>
<feature type="region of interest" description="Disordered" evidence="1">
    <location>
        <begin position="1069"/>
        <end position="1133"/>
    </location>
</feature>
<feature type="compositionally biased region" description="Basic residues" evidence="1">
    <location>
        <begin position="1121"/>
        <end position="1130"/>
    </location>
</feature>
<feature type="compositionally biased region" description="Basic and acidic residues" evidence="1">
    <location>
        <begin position="245"/>
        <end position="254"/>
    </location>
</feature>
<feature type="region of interest" description="Disordered" evidence="1">
    <location>
        <begin position="19"/>
        <end position="62"/>
    </location>
</feature>
<feature type="region of interest" description="Disordered" evidence="1">
    <location>
        <begin position="526"/>
        <end position="566"/>
    </location>
</feature>
<organism evidence="2 3">
    <name type="scientific">Taxus chinensis</name>
    <name type="common">Chinese yew</name>
    <name type="synonym">Taxus wallichiana var. chinensis</name>
    <dbReference type="NCBI Taxonomy" id="29808"/>
    <lineage>
        <taxon>Eukaryota</taxon>
        <taxon>Viridiplantae</taxon>
        <taxon>Streptophyta</taxon>
        <taxon>Embryophyta</taxon>
        <taxon>Tracheophyta</taxon>
        <taxon>Spermatophyta</taxon>
        <taxon>Pinopsida</taxon>
        <taxon>Pinidae</taxon>
        <taxon>Conifers II</taxon>
        <taxon>Cupressales</taxon>
        <taxon>Taxaceae</taxon>
        <taxon>Taxus</taxon>
    </lineage>
</organism>
<keyword evidence="3" id="KW-1185">Reference proteome</keyword>
<feature type="compositionally biased region" description="Polar residues" evidence="1">
    <location>
        <begin position="50"/>
        <end position="60"/>
    </location>
</feature>
<gene>
    <name evidence="2" type="ORF">KI387_014623</name>
</gene>